<reference evidence="2" key="1">
    <citation type="submission" date="2021-02" db="EMBL/GenBank/DDBJ databases">
        <authorList>
            <person name="Dougan E. K."/>
            <person name="Rhodes N."/>
            <person name="Thang M."/>
            <person name="Chan C."/>
        </authorList>
    </citation>
    <scope>NUCLEOTIDE SEQUENCE</scope>
</reference>
<feature type="region of interest" description="Disordered" evidence="1">
    <location>
        <begin position="64"/>
        <end position="99"/>
    </location>
</feature>
<accession>A0A813HPN9</accession>
<dbReference type="EMBL" id="CAJNNV010032471">
    <property type="protein sequence ID" value="CAE8640073.1"/>
    <property type="molecule type" value="Genomic_DNA"/>
</dbReference>
<protein>
    <recommendedName>
        <fullName evidence="4">C3H1-type domain-containing protein</fullName>
    </recommendedName>
</protein>
<feature type="compositionally biased region" description="Low complexity" evidence="1">
    <location>
        <begin position="66"/>
        <end position="77"/>
    </location>
</feature>
<dbReference type="Proteomes" id="UP000654075">
    <property type="component" value="Unassembled WGS sequence"/>
</dbReference>
<evidence type="ECO:0008006" key="4">
    <source>
        <dbReference type="Google" id="ProtNLM"/>
    </source>
</evidence>
<feature type="region of interest" description="Disordered" evidence="1">
    <location>
        <begin position="150"/>
        <end position="180"/>
    </location>
</feature>
<evidence type="ECO:0000313" key="3">
    <source>
        <dbReference type="Proteomes" id="UP000654075"/>
    </source>
</evidence>
<organism evidence="2 3">
    <name type="scientific">Polarella glacialis</name>
    <name type="common">Dinoflagellate</name>
    <dbReference type="NCBI Taxonomy" id="89957"/>
    <lineage>
        <taxon>Eukaryota</taxon>
        <taxon>Sar</taxon>
        <taxon>Alveolata</taxon>
        <taxon>Dinophyceae</taxon>
        <taxon>Suessiales</taxon>
        <taxon>Suessiaceae</taxon>
        <taxon>Polarella</taxon>
    </lineage>
</organism>
<name>A0A813HPN9_POLGL</name>
<evidence type="ECO:0000313" key="2">
    <source>
        <dbReference type="EMBL" id="CAE8640073.1"/>
    </source>
</evidence>
<dbReference type="AlphaFoldDB" id="A0A813HPN9"/>
<comment type="caution">
    <text evidence="2">The sequence shown here is derived from an EMBL/GenBank/DDBJ whole genome shotgun (WGS) entry which is preliminary data.</text>
</comment>
<proteinExistence type="predicted"/>
<keyword evidence="3" id="KW-1185">Reference proteome</keyword>
<gene>
    <name evidence="2" type="ORF">PGLA1383_LOCUS55023</name>
</gene>
<feature type="compositionally biased region" description="Gly residues" evidence="1">
    <location>
        <begin position="150"/>
        <end position="161"/>
    </location>
</feature>
<evidence type="ECO:0000256" key="1">
    <source>
        <dbReference type="SAM" id="MobiDB-lite"/>
    </source>
</evidence>
<sequence>MHVRYDGCFAASSSTSTEGAPVSALKASLHAVQCSNKMKGVVNKVGSAACGQHGYCVEATSGSMNSSLEASAPPSSSDVPWPLNLMGGGREQESPHPRQPPAVHDLHATMTNMVVGQQLLDRPSLHWMAHAQLAYAEANVGQAATNLGQGGPEMGGPGAPGMGRWSASQVNGPRGSDLHDGPVAAVRDWPTLGSVGHPSACKSACPFKTRRKGCRDGRNCPHCHICRCQGTAVAGASLAQLGKR</sequence>